<dbReference type="InterPro" id="IPR033454">
    <property type="entry name" value="RecG_wedge"/>
</dbReference>
<dbReference type="GO" id="GO:0006310">
    <property type="term" value="P:DNA recombination"/>
    <property type="evidence" value="ECO:0007669"/>
    <property type="project" value="UniProtKB-UniRule"/>
</dbReference>
<comment type="function">
    <text evidence="15">Plays a critical role in recombination and DNA repair. Helps process Holliday junction intermediates to mature products by catalyzing branch migration. Has replication fork regression activity, unwinds stalled or blocked replication forks to make a HJ that can be resolved. Has a DNA unwinding activity characteristic of a DNA helicase with 3'-5' polarity.</text>
</comment>
<dbReference type="InterPro" id="IPR045562">
    <property type="entry name" value="RecG_dom3_C"/>
</dbReference>
<evidence type="ECO:0000256" key="11">
    <source>
        <dbReference type="ARBA" id="ARBA00023235"/>
    </source>
</evidence>
<evidence type="ECO:0000256" key="2">
    <source>
        <dbReference type="ARBA" id="ARBA00017846"/>
    </source>
</evidence>
<dbReference type="eggNOG" id="COG1200">
    <property type="taxonomic scope" value="Bacteria"/>
</dbReference>
<name>Q1QSG9_CHRI1</name>
<gene>
    <name evidence="18" type="ordered locus">Csal_3245</name>
</gene>
<dbReference type="InterPro" id="IPR012340">
    <property type="entry name" value="NA-bd_OB-fold"/>
</dbReference>
<evidence type="ECO:0000256" key="15">
    <source>
        <dbReference type="RuleBase" id="RU363016"/>
    </source>
</evidence>
<dbReference type="FunFam" id="3.40.50.300:FF:000391">
    <property type="entry name" value="ATP-dependent DNA helicase RecG"/>
    <property type="match status" value="1"/>
</dbReference>
<evidence type="ECO:0000256" key="5">
    <source>
        <dbReference type="ARBA" id="ARBA00022801"/>
    </source>
</evidence>
<dbReference type="GeneID" id="95335937"/>
<dbReference type="SMART" id="SM00487">
    <property type="entry name" value="DEXDc"/>
    <property type="match status" value="1"/>
</dbReference>
<protein>
    <recommendedName>
        <fullName evidence="2 15">ATP-dependent DNA helicase RecG</fullName>
        <ecNumber evidence="13 15">5.6.2.4</ecNumber>
    </recommendedName>
</protein>
<evidence type="ECO:0000313" key="18">
    <source>
        <dbReference type="EMBL" id="ABE60589.1"/>
    </source>
</evidence>
<keyword evidence="3 15" id="KW-0547">Nucleotide-binding</keyword>
<evidence type="ECO:0000256" key="1">
    <source>
        <dbReference type="ARBA" id="ARBA00007504"/>
    </source>
</evidence>
<feature type="domain" description="Helicase ATP-binding" evidence="16">
    <location>
        <begin position="287"/>
        <end position="452"/>
    </location>
</feature>
<evidence type="ECO:0000259" key="16">
    <source>
        <dbReference type="PROSITE" id="PS51192"/>
    </source>
</evidence>
<dbReference type="Proteomes" id="UP000000239">
    <property type="component" value="Chromosome"/>
</dbReference>
<dbReference type="CDD" id="cd04488">
    <property type="entry name" value="RecG_wedge_OBF"/>
    <property type="match status" value="1"/>
</dbReference>
<evidence type="ECO:0000256" key="10">
    <source>
        <dbReference type="ARBA" id="ARBA00023204"/>
    </source>
</evidence>
<dbReference type="EMBL" id="CP000285">
    <property type="protein sequence ID" value="ABE60589.1"/>
    <property type="molecule type" value="Genomic_DNA"/>
</dbReference>
<dbReference type="RefSeq" id="WP_011508535.1">
    <property type="nucleotide sequence ID" value="NC_007963.1"/>
</dbReference>
<dbReference type="GO" id="GO:0003677">
    <property type="term" value="F:DNA binding"/>
    <property type="evidence" value="ECO:0007669"/>
    <property type="project" value="UniProtKB-KW"/>
</dbReference>
<dbReference type="HOGENOM" id="CLU_005122_7_1_6"/>
<dbReference type="GO" id="GO:0005524">
    <property type="term" value="F:ATP binding"/>
    <property type="evidence" value="ECO:0007669"/>
    <property type="project" value="UniProtKB-KW"/>
</dbReference>
<proteinExistence type="inferred from homology"/>
<dbReference type="GO" id="GO:0006281">
    <property type="term" value="P:DNA repair"/>
    <property type="evidence" value="ECO:0007669"/>
    <property type="project" value="UniProtKB-UniRule"/>
</dbReference>
<dbReference type="Gene3D" id="3.40.50.300">
    <property type="entry name" value="P-loop containing nucleotide triphosphate hydrolases"/>
    <property type="match status" value="2"/>
</dbReference>
<dbReference type="PANTHER" id="PTHR47964:SF1">
    <property type="entry name" value="ATP-DEPENDENT DNA HELICASE HOMOLOG RECG, CHLOROPLASTIC"/>
    <property type="match status" value="1"/>
</dbReference>
<dbReference type="NCBIfam" id="NF008166">
    <property type="entry name" value="PRK10917.1-4"/>
    <property type="match status" value="1"/>
</dbReference>
<evidence type="ECO:0000256" key="6">
    <source>
        <dbReference type="ARBA" id="ARBA00022806"/>
    </source>
</evidence>
<evidence type="ECO:0000256" key="13">
    <source>
        <dbReference type="ARBA" id="ARBA00034808"/>
    </source>
</evidence>
<keyword evidence="10 15" id="KW-0234">DNA repair</keyword>
<dbReference type="PROSITE" id="PS51194">
    <property type="entry name" value="HELICASE_CTER"/>
    <property type="match status" value="1"/>
</dbReference>
<dbReference type="Gene3D" id="2.40.50.140">
    <property type="entry name" value="Nucleic acid-binding proteins"/>
    <property type="match status" value="1"/>
</dbReference>
<dbReference type="AlphaFoldDB" id="Q1QSG9"/>
<evidence type="ECO:0000256" key="12">
    <source>
        <dbReference type="ARBA" id="ARBA00034617"/>
    </source>
</evidence>
<evidence type="ECO:0000256" key="9">
    <source>
        <dbReference type="ARBA" id="ARBA00023172"/>
    </source>
</evidence>
<keyword evidence="9 15" id="KW-0233">DNA recombination</keyword>
<dbReference type="STRING" id="290398.Csal_3245"/>
<dbReference type="InterPro" id="IPR014001">
    <property type="entry name" value="Helicase_ATP-bd"/>
</dbReference>
<evidence type="ECO:0000313" key="19">
    <source>
        <dbReference type="Proteomes" id="UP000000239"/>
    </source>
</evidence>
<accession>Q1QSG9</accession>
<dbReference type="InterPro" id="IPR047112">
    <property type="entry name" value="RecG/Mfd"/>
</dbReference>
<keyword evidence="5 15" id="KW-0378">Hydrolase</keyword>
<dbReference type="SUPFAM" id="SSF52540">
    <property type="entry name" value="P-loop containing nucleoside triphosphate hydrolases"/>
    <property type="match status" value="2"/>
</dbReference>
<dbReference type="EC" id="5.6.2.4" evidence="13 15"/>
<comment type="catalytic activity">
    <reaction evidence="14 15">
        <text>ATP + H2O = ADP + phosphate + H(+)</text>
        <dbReference type="Rhea" id="RHEA:13065"/>
        <dbReference type="ChEBI" id="CHEBI:15377"/>
        <dbReference type="ChEBI" id="CHEBI:15378"/>
        <dbReference type="ChEBI" id="CHEBI:30616"/>
        <dbReference type="ChEBI" id="CHEBI:43474"/>
        <dbReference type="ChEBI" id="CHEBI:456216"/>
        <dbReference type="EC" id="5.6.2.4"/>
    </reaction>
</comment>
<dbReference type="GO" id="GO:0043138">
    <property type="term" value="F:3'-5' DNA helicase activity"/>
    <property type="evidence" value="ECO:0007669"/>
    <property type="project" value="UniProtKB-EC"/>
</dbReference>
<dbReference type="CDD" id="cd18811">
    <property type="entry name" value="SF2_C_RecG"/>
    <property type="match status" value="1"/>
</dbReference>
<dbReference type="Pfam" id="PF17191">
    <property type="entry name" value="RecG_wedge"/>
    <property type="match status" value="1"/>
</dbReference>
<dbReference type="Pfam" id="PF19833">
    <property type="entry name" value="RecG_dom3_C"/>
    <property type="match status" value="1"/>
</dbReference>
<dbReference type="Pfam" id="PF00270">
    <property type="entry name" value="DEAD"/>
    <property type="match status" value="1"/>
</dbReference>
<dbReference type="SMART" id="SM00490">
    <property type="entry name" value="HELICc"/>
    <property type="match status" value="1"/>
</dbReference>
<dbReference type="OrthoDB" id="9804325at2"/>
<dbReference type="PANTHER" id="PTHR47964">
    <property type="entry name" value="ATP-DEPENDENT DNA HELICASE HOMOLOG RECG, CHLOROPLASTIC"/>
    <property type="match status" value="1"/>
</dbReference>
<keyword evidence="11" id="KW-0413">Isomerase</keyword>
<keyword evidence="6 15" id="KW-0347">Helicase</keyword>
<dbReference type="GO" id="GO:0016887">
    <property type="term" value="F:ATP hydrolysis activity"/>
    <property type="evidence" value="ECO:0007669"/>
    <property type="project" value="RHEA"/>
</dbReference>
<dbReference type="InterPro" id="IPR001650">
    <property type="entry name" value="Helicase_C-like"/>
</dbReference>
<dbReference type="NCBIfam" id="TIGR00643">
    <property type="entry name" value="recG"/>
    <property type="match status" value="1"/>
</dbReference>
<keyword evidence="7 15" id="KW-0067">ATP-binding</keyword>
<dbReference type="CDD" id="cd17992">
    <property type="entry name" value="DEXHc_RecG"/>
    <property type="match status" value="1"/>
</dbReference>
<dbReference type="PROSITE" id="PS51192">
    <property type="entry name" value="HELICASE_ATP_BIND_1"/>
    <property type="match status" value="1"/>
</dbReference>
<feature type="domain" description="Helicase C-terminal" evidence="17">
    <location>
        <begin position="485"/>
        <end position="631"/>
    </location>
</feature>
<dbReference type="Pfam" id="PF00271">
    <property type="entry name" value="Helicase_C"/>
    <property type="match status" value="1"/>
</dbReference>
<comment type="similarity">
    <text evidence="1 15">Belongs to the helicase family. RecG subfamily.</text>
</comment>
<dbReference type="InterPro" id="IPR027417">
    <property type="entry name" value="P-loop_NTPase"/>
</dbReference>
<evidence type="ECO:0000256" key="3">
    <source>
        <dbReference type="ARBA" id="ARBA00022741"/>
    </source>
</evidence>
<dbReference type="SUPFAM" id="SSF50249">
    <property type="entry name" value="Nucleic acid-binding proteins"/>
    <property type="match status" value="1"/>
</dbReference>
<dbReference type="InterPro" id="IPR011545">
    <property type="entry name" value="DEAD/DEAH_box_helicase_dom"/>
</dbReference>
<evidence type="ECO:0000256" key="14">
    <source>
        <dbReference type="ARBA" id="ARBA00048988"/>
    </source>
</evidence>
<dbReference type="NCBIfam" id="NF008165">
    <property type="entry name" value="PRK10917.1-3"/>
    <property type="match status" value="1"/>
</dbReference>
<dbReference type="NCBIfam" id="NF008168">
    <property type="entry name" value="PRK10917.2-2"/>
    <property type="match status" value="1"/>
</dbReference>
<organism evidence="18 19">
    <name type="scientific">Chromohalobacter israelensis (strain ATCC BAA-138 / DSM 3043 / CIP 106854 / NCIMB 13768 / 1H11)</name>
    <name type="common">Chromohalobacter salexigens</name>
    <dbReference type="NCBI Taxonomy" id="290398"/>
    <lineage>
        <taxon>Bacteria</taxon>
        <taxon>Pseudomonadati</taxon>
        <taxon>Pseudomonadota</taxon>
        <taxon>Gammaproteobacteria</taxon>
        <taxon>Oceanospirillales</taxon>
        <taxon>Halomonadaceae</taxon>
        <taxon>Chromohalobacter</taxon>
    </lineage>
</organism>
<evidence type="ECO:0000256" key="4">
    <source>
        <dbReference type="ARBA" id="ARBA00022763"/>
    </source>
</evidence>
<keyword evidence="4 15" id="KW-0227">DNA damage</keyword>
<dbReference type="NCBIfam" id="NF008163">
    <property type="entry name" value="PRK10917.1-1"/>
    <property type="match status" value="1"/>
</dbReference>
<reference evidence="18 19" key="1">
    <citation type="journal article" date="2011" name="Stand. Genomic Sci.">
        <title>Complete genome sequence of the halophilic and highly halotolerant Chromohalobacter salexigens type strain (1H11(T)).</title>
        <authorList>
            <person name="Copeland A."/>
            <person name="O'Connor K."/>
            <person name="Lucas S."/>
            <person name="Lapidus A."/>
            <person name="Berry K.W."/>
            <person name="Detter J.C."/>
            <person name="Del Rio T.G."/>
            <person name="Hammon N."/>
            <person name="Dalin E."/>
            <person name="Tice H."/>
            <person name="Pitluck S."/>
            <person name="Bruce D."/>
            <person name="Goodwin L."/>
            <person name="Han C."/>
            <person name="Tapia R."/>
            <person name="Saunders E."/>
            <person name="Schmutz J."/>
            <person name="Brettin T."/>
            <person name="Larimer F."/>
            <person name="Land M."/>
            <person name="Hauser L."/>
            <person name="Vargas C."/>
            <person name="Nieto J.J."/>
            <person name="Kyrpides N.C."/>
            <person name="Ivanova N."/>
            <person name="Goker M."/>
            <person name="Klenk H.P."/>
            <person name="Csonka L.N."/>
            <person name="Woyke T."/>
        </authorList>
    </citation>
    <scope>NUCLEOTIDE SEQUENCE [LARGE SCALE GENOMIC DNA]</scope>
    <source>
        <strain evidence="19">ATCC BAA-138 / DSM 3043 / CIP 106854 / NCIMB 13768 / 1H11</strain>
    </source>
</reference>
<keyword evidence="8" id="KW-0238">DNA-binding</keyword>
<comment type="catalytic activity">
    <reaction evidence="12 15">
        <text>Couples ATP hydrolysis with the unwinding of duplex DNA by translocating in the 3'-5' direction.</text>
        <dbReference type="EC" id="5.6.2.4"/>
    </reaction>
</comment>
<dbReference type="InterPro" id="IPR004609">
    <property type="entry name" value="ATP-dep_DNA_helicase_RecG"/>
</dbReference>
<evidence type="ECO:0000256" key="7">
    <source>
        <dbReference type="ARBA" id="ARBA00022840"/>
    </source>
</evidence>
<evidence type="ECO:0000256" key="8">
    <source>
        <dbReference type="ARBA" id="ARBA00023125"/>
    </source>
</evidence>
<sequence>MSTETQALDAPVGELSGVGEALTAKLARLGIVSIADMLFHLPLRYQDRTRITPIGTLRAGTEAVVEGEIAAADIVKGRRRSLLVRLKDGSGILSLRFFHFSPAQQQQFVRGMRVRAFGEARAGATGLEIYHPEYRLLRQEDAPVEEHLTPIYPTTEGLAQPRLRGLVQQALKRLDDDDAGLPDWIPDSLRQRFRLPGLVESLRYLHEPPPDAPVAQLAEGKHPAQRRLALEELLAHQLSLRQVRLRIQTDSAPSLGGGRGLQARFLTQLPFSLTGAQRRVLDEIGHDLERAVPMLRLVQGDVGSGKTVVAAMAALAAIAGGCQAAIMAPTEILAEQHYRNFSDWFAPLGIEVGWLSGKLKGKARLDTKAAIADGRVQVAVGTHALFQDDVRFHRLGLAIIDEQHRFGVHQRLALRQKGEAGGLTPHQLIMTATPIPRTLAMSAYADLDLSMIDELPPGRTPVQTVAVPDERRPEVVERIQRACAEGHQAYWVCTLIEESEALTCQAAEATHAHLGEALPDLAVGLVHGRMKAGEKAEVMAAFTSGELDLLVATTVIEVGVDVPNASLMIIENPERLGLSQLHQLRGRVGRGATESFCVLLYHPPLSHHSRERLGVMRDTTDGFRIAEKDLELRGPGEVLGTRQTGLAQMKIADLERDRDLLDTISPLARALLDEAPEAATPLIRRWLGEDAGHYGQV</sequence>
<evidence type="ECO:0000259" key="17">
    <source>
        <dbReference type="PROSITE" id="PS51194"/>
    </source>
</evidence>
<keyword evidence="19" id="KW-1185">Reference proteome</keyword>
<dbReference type="KEGG" id="csa:Csal_3245"/>